<keyword evidence="6" id="KW-0732">Signal</keyword>
<name>A0ABS7YMB1_9VIBR</name>
<feature type="signal peptide" evidence="6">
    <location>
        <begin position="1"/>
        <end position="26"/>
    </location>
</feature>
<dbReference type="PANTHER" id="PTHR43731:SF16">
    <property type="entry name" value="RHOMBOSORTASE"/>
    <property type="match status" value="1"/>
</dbReference>
<evidence type="ECO:0000256" key="5">
    <source>
        <dbReference type="SAM" id="Phobius"/>
    </source>
</evidence>
<accession>A0ABS7YMB1</accession>
<feature type="domain" description="Peptidase S54 rhomboid" evidence="7">
    <location>
        <begin position="36"/>
        <end position="173"/>
    </location>
</feature>
<dbReference type="EMBL" id="JAIWIU010000071">
    <property type="protein sequence ID" value="MCA2016810.1"/>
    <property type="molecule type" value="Genomic_DNA"/>
</dbReference>
<feature type="chain" id="PRO_5046504805" evidence="6">
    <location>
        <begin position="27"/>
        <end position="187"/>
    </location>
</feature>
<comment type="subcellular location">
    <subcellularLocation>
        <location evidence="1">Membrane</location>
        <topology evidence="1">Multi-pass membrane protein</topology>
    </subcellularLocation>
</comment>
<dbReference type="InterPro" id="IPR050925">
    <property type="entry name" value="Rhomboid_protease_S54"/>
</dbReference>
<keyword evidence="3 5" id="KW-1133">Transmembrane helix</keyword>
<dbReference type="InterPro" id="IPR022764">
    <property type="entry name" value="Peptidase_S54_rhomboid_dom"/>
</dbReference>
<keyword evidence="9" id="KW-1185">Reference proteome</keyword>
<proteinExistence type="predicted"/>
<keyword evidence="2 5" id="KW-0812">Transmembrane</keyword>
<dbReference type="SUPFAM" id="SSF144091">
    <property type="entry name" value="Rhomboid-like"/>
    <property type="match status" value="1"/>
</dbReference>
<dbReference type="GO" id="GO:0016787">
    <property type="term" value="F:hydrolase activity"/>
    <property type="evidence" value="ECO:0007669"/>
    <property type="project" value="UniProtKB-KW"/>
</dbReference>
<evidence type="ECO:0000256" key="3">
    <source>
        <dbReference type="ARBA" id="ARBA00022989"/>
    </source>
</evidence>
<dbReference type="Proteomes" id="UP001199044">
    <property type="component" value="Unassembled WGS sequence"/>
</dbReference>
<sequence>MNLYLSLLLMSLVCLALQFEPFASFAAWQLTSIEHGQWWRILTGNFTHTNFPHLLMNLAALWLGGFIFKPQSRQLVLVSIGVSIAVGVCLLFSSLTSYVGLSGTLHGLFAFFALKEALEGRRSSWILFIGVIAKVMWEQIFGPAAETAQLINAKVAIQAHLAGMGTGTLTALTNHLLYQRKSSKPAL</sequence>
<keyword evidence="8" id="KW-0378">Hydrolase</keyword>
<keyword evidence="4 5" id="KW-0472">Membrane</keyword>
<organism evidence="8 9">
    <name type="scientific">Vibrio tritonius</name>
    <dbReference type="NCBI Taxonomy" id="1435069"/>
    <lineage>
        <taxon>Bacteria</taxon>
        <taxon>Pseudomonadati</taxon>
        <taxon>Pseudomonadota</taxon>
        <taxon>Gammaproteobacteria</taxon>
        <taxon>Vibrionales</taxon>
        <taxon>Vibrionaceae</taxon>
        <taxon>Vibrio</taxon>
    </lineage>
</organism>
<feature type="transmembrane region" description="Helical" evidence="5">
    <location>
        <begin position="157"/>
        <end position="178"/>
    </location>
</feature>
<evidence type="ECO:0000259" key="7">
    <source>
        <dbReference type="Pfam" id="PF01694"/>
    </source>
</evidence>
<dbReference type="InterPro" id="IPR035952">
    <property type="entry name" value="Rhomboid-like_sf"/>
</dbReference>
<gene>
    <name evidence="8" type="primary">rrtA</name>
    <name evidence="8" type="ORF">LDJ79_11860</name>
</gene>
<dbReference type="Pfam" id="PF01694">
    <property type="entry name" value="Rhomboid"/>
    <property type="match status" value="1"/>
</dbReference>
<comment type="caution">
    <text evidence="8">The sequence shown here is derived from an EMBL/GenBank/DDBJ whole genome shotgun (WGS) entry which is preliminary data.</text>
</comment>
<dbReference type="NCBIfam" id="TIGR03902">
    <property type="entry name" value="rhom_GG_sort"/>
    <property type="match status" value="1"/>
</dbReference>
<dbReference type="EC" id="3.4.21.-" evidence="8"/>
<evidence type="ECO:0000256" key="4">
    <source>
        <dbReference type="ARBA" id="ARBA00023136"/>
    </source>
</evidence>
<evidence type="ECO:0000313" key="9">
    <source>
        <dbReference type="Proteomes" id="UP001199044"/>
    </source>
</evidence>
<dbReference type="RefSeq" id="WP_225250714.1">
    <property type="nucleotide sequence ID" value="NZ_JAIWIU010000071.1"/>
</dbReference>
<evidence type="ECO:0000256" key="1">
    <source>
        <dbReference type="ARBA" id="ARBA00004141"/>
    </source>
</evidence>
<feature type="transmembrane region" description="Helical" evidence="5">
    <location>
        <begin position="50"/>
        <end position="68"/>
    </location>
</feature>
<dbReference type="PANTHER" id="PTHR43731">
    <property type="entry name" value="RHOMBOID PROTEASE"/>
    <property type="match status" value="1"/>
</dbReference>
<feature type="transmembrane region" description="Helical" evidence="5">
    <location>
        <begin position="75"/>
        <end position="93"/>
    </location>
</feature>
<reference evidence="9" key="1">
    <citation type="submission" date="2023-07" db="EMBL/GenBank/DDBJ databases">
        <title>Molecular identification of indigenous halophilic bacteria isolated from red sea cost, biodegradation of synthetic dyes and assessment of degraded metabolite toxicity.</title>
        <authorList>
            <person name="Chaieb K."/>
            <person name="Altayb H.N."/>
        </authorList>
    </citation>
    <scope>NUCLEOTIDE SEQUENCE [LARGE SCALE GENOMIC DNA]</scope>
    <source>
        <strain evidence="9">K20</strain>
    </source>
</reference>
<protein>
    <submittedName>
        <fullName evidence="8">Rhombosortase</fullName>
        <ecNumber evidence="8">3.4.21.-</ecNumber>
    </submittedName>
</protein>
<dbReference type="InterPro" id="IPR023826">
    <property type="entry name" value="Rhom-like_SP_proteobac"/>
</dbReference>
<evidence type="ECO:0000256" key="6">
    <source>
        <dbReference type="SAM" id="SignalP"/>
    </source>
</evidence>
<evidence type="ECO:0000313" key="8">
    <source>
        <dbReference type="EMBL" id="MCA2016810.1"/>
    </source>
</evidence>
<evidence type="ECO:0000256" key="2">
    <source>
        <dbReference type="ARBA" id="ARBA00022692"/>
    </source>
</evidence>
<dbReference type="Gene3D" id="1.20.1540.10">
    <property type="entry name" value="Rhomboid-like"/>
    <property type="match status" value="1"/>
</dbReference>